<proteinExistence type="predicted"/>
<dbReference type="RefSeq" id="WP_011802634.1">
    <property type="nucleotide sequence ID" value="NC_008781.1"/>
</dbReference>
<keyword evidence="2" id="KW-1185">Reference proteome</keyword>
<evidence type="ECO:0000313" key="2">
    <source>
        <dbReference type="Proteomes" id="UP000000644"/>
    </source>
</evidence>
<sequence length="76" mass="8097">MIRGDAFDQRAALCAAAPNGQNREVFKENQALAHTGYAQPAIKLVVILGLKQTVADAAVRLTQQADDRQPQAASGH</sequence>
<organism evidence="1 2">
    <name type="scientific">Polaromonas naphthalenivorans (strain CJ2)</name>
    <dbReference type="NCBI Taxonomy" id="365044"/>
    <lineage>
        <taxon>Bacteria</taxon>
        <taxon>Pseudomonadati</taxon>
        <taxon>Pseudomonadota</taxon>
        <taxon>Betaproteobacteria</taxon>
        <taxon>Burkholderiales</taxon>
        <taxon>Comamonadaceae</taxon>
        <taxon>Polaromonas</taxon>
    </lineage>
</organism>
<dbReference type="AlphaFoldDB" id="A1VSD5"/>
<dbReference type="HOGENOM" id="CLU_2651350_0_0_4"/>
<dbReference type="KEGG" id="pna:Pnap_3265"/>
<name>A1VSD5_POLNA</name>
<reference evidence="2" key="1">
    <citation type="journal article" date="2009" name="Environ. Microbiol.">
        <title>The genome of Polaromonas naphthalenivorans strain CJ2, isolated from coal tar-contaminated sediment, reveals physiological and metabolic versatility and evolution through extensive horizontal gene transfer.</title>
        <authorList>
            <person name="Yagi J.M."/>
            <person name="Sims D."/>
            <person name="Brettin T."/>
            <person name="Bruce D."/>
            <person name="Madsen E.L."/>
        </authorList>
    </citation>
    <scope>NUCLEOTIDE SEQUENCE [LARGE SCALE GENOMIC DNA]</scope>
    <source>
        <strain evidence="2">CJ2</strain>
    </source>
</reference>
<protein>
    <submittedName>
        <fullName evidence="1">Uncharacterized protein</fullName>
    </submittedName>
</protein>
<evidence type="ECO:0000313" key="1">
    <source>
        <dbReference type="EMBL" id="ABM38563.1"/>
    </source>
</evidence>
<dbReference type="Proteomes" id="UP000000644">
    <property type="component" value="Chromosome"/>
</dbReference>
<accession>A1VSD5</accession>
<dbReference type="STRING" id="365044.Pnap_3265"/>
<gene>
    <name evidence="1" type="ordered locus">Pnap_3265</name>
</gene>
<dbReference type="EMBL" id="CP000529">
    <property type="protein sequence ID" value="ABM38563.1"/>
    <property type="molecule type" value="Genomic_DNA"/>
</dbReference>